<dbReference type="AlphaFoldDB" id="A0A1F7GXD0"/>
<dbReference type="GO" id="GO:1990281">
    <property type="term" value="C:efflux pump complex"/>
    <property type="evidence" value="ECO:0007669"/>
    <property type="project" value="TreeGrafter"/>
</dbReference>
<dbReference type="Pfam" id="PF25967">
    <property type="entry name" value="RND-MFP_C"/>
    <property type="match status" value="1"/>
</dbReference>
<reference evidence="4 5" key="1">
    <citation type="journal article" date="2016" name="Nat. Commun.">
        <title>Thousands of microbial genomes shed light on interconnected biogeochemical processes in an aquifer system.</title>
        <authorList>
            <person name="Anantharaman K."/>
            <person name="Brown C.T."/>
            <person name="Hug L.A."/>
            <person name="Sharon I."/>
            <person name="Castelle C.J."/>
            <person name="Probst A.J."/>
            <person name="Thomas B.C."/>
            <person name="Singh A."/>
            <person name="Wilkins M.J."/>
            <person name="Karaoz U."/>
            <person name="Brodie E.L."/>
            <person name="Williams K.H."/>
            <person name="Hubbard S.S."/>
            <person name="Banfield J.F."/>
        </authorList>
    </citation>
    <scope>NUCLEOTIDE SEQUENCE [LARGE SCALE GENOMIC DNA]</scope>
</reference>
<evidence type="ECO:0000313" key="4">
    <source>
        <dbReference type="EMBL" id="OGK23444.1"/>
    </source>
</evidence>
<dbReference type="Gene3D" id="2.40.50.100">
    <property type="match status" value="1"/>
</dbReference>
<keyword evidence="2" id="KW-0472">Membrane</keyword>
<dbReference type="SUPFAM" id="SSF111369">
    <property type="entry name" value="HlyD-like secretion proteins"/>
    <property type="match status" value="1"/>
</dbReference>
<feature type="domain" description="Multidrug resistance protein MdtA-like C-terminal permuted SH3" evidence="3">
    <location>
        <begin position="288"/>
        <end position="339"/>
    </location>
</feature>
<name>A0A1F7GXD0_9BACT</name>
<evidence type="ECO:0000259" key="3">
    <source>
        <dbReference type="Pfam" id="PF25967"/>
    </source>
</evidence>
<dbReference type="PANTHER" id="PTHR30469:SF15">
    <property type="entry name" value="HLYD FAMILY OF SECRETION PROTEINS"/>
    <property type="match status" value="1"/>
</dbReference>
<dbReference type="EMBL" id="MFZO01000047">
    <property type="protein sequence ID" value="OGK23444.1"/>
    <property type="molecule type" value="Genomic_DNA"/>
</dbReference>
<dbReference type="InterPro" id="IPR058627">
    <property type="entry name" value="MdtA-like_C"/>
</dbReference>
<evidence type="ECO:0000313" key="5">
    <source>
        <dbReference type="Proteomes" id="UP000177913"/>
    </source>
</evidence>
<proteinExistence type="inferred from homology"/>
<keyword evidence="2" id="KW-1133">Transmembrane helix</keyword>
<sequence length="343" mass="38628">MIKIIKKRWYFLIVILIVGGLIFYQGKTTELKAKNEKTTYTVKRQTLKDELSLSGEIDAEEHVTLRFQSSGRLAWVGVKEGDYVKKFQGVASLDQREVQQNLKKYLNTFVNERLDFDQELQDSQIKYSGGLSEDARREALRVLEKAQFDLNNSVIDVELKNLAIEYSYLVSPIEGIVVSIGSPYAGVNITPAQAEFEIINPNTLYFSATADQTDVVRLEQGKVGEISFDAYPDDTFSGTLSHISFTPKEDETGTVYKLKFQLNDKAMSLPLKMKMTGDLDINLKERKNVLAVPSGFIKKDRKGSYVKVNKEGKEVKKYVETDEEIGGTVIIKNGLSAGDVIYD</sequence>
<feature type="transmembrane region" description="Helical" evidence="2">
    <location>
        <begin position="9"/>
        <end position="26"/>
    </location>
</feature>
<comment type="caution">
    <text evidence="4">The sequence shown here is derived from an EMBL/GenBank/DDBJ whole genome shotgun (WGS) entry which is preliminary data.</text>
</comment>
<keyword evidence="2" id="KW-0812">Transmembrane</keyword>
<dbReference type="Proteomes" id="UP000177913">
    <property type="component" value="Unassembled WGS sequence"/>
</dbReference>
<comment type="similarity">
    <text evidence="1">Belongs to the membrane fusion protein (MFP) (TC 8.A.1) family.</text>
</comment>
<dbReference type="Gene3D" id="2.40.30.170">
    <property type="match status" value="1"/>
</dbReference>
<dbReference type="Gene3D" id="2.40.420.20">
    <property type="match status" value="1"/>
</dbReference>
<dbReference type="PANTHER" id="PTHR30469">
    <property type="entry name" value="MULTIDRUG RESISTANCE PROTEIN MDTA"/>
    <property type="match status" value="1"/>
</dbReference>
<gene>
    <name evidence="4" type="ORF">A3C25_02125</name>
</gene>
<evidence type="ECO:0000256" key="1">
    <source>
        <dbReference type="ARBA" id="ARBA00009477"/>
    </source>
</evidence>
<organism evidence="4 5">
    <name type="scientific">Candidatus Roizmanbacteria bacterium RIFCSPHIGHO2_02_FULL_38_11</name>
    <dbReference type="NCBI Taxonomy" id="1802039"/>
    <lineage>
        <taxon>Bacteria</taxon>
        <taxon>Candidatus Roizmaniibacteriota</taxon>
    </lineage>
</organism>
<dbReference type="NCBIfam" id="TIGR01730">
    <property type="entry name" value="RND_mfp"/>
    <property type="match status" value="1"/>
</dbReference>
<protein>
    <recommendedName>
        <fullName evidence="3">Multidrug resistance protein MdtA-like C-terminal permuted SH3 domain-containing protein</fullName>
    </recommendedName>
</protein>
<dbReference type="InterPro" id="IPR006143">
    <property type="entry name" value="RND_pump_MFP"/>
</dbReference>
<dbReference type="GO" id="GO:0015562">
    <property type="term" value="F:efflux transmembrane transporter activity"/>
    <property type="evidence" value="ECO:0007669"/>
    <property type="project" value="TreeGrafter"/>
</dbReference>
<evidence type="ECO:0000256" key="2">
    <source>
        <dbReference type="SAM" id="Phobius"/>
    </source>
</evidence>
<accession>A0A1F7GXD0</accession>